<reference evidence="1 2" key="1">
    <citation type="submission" date="2019-03" db="EMBL/GenBank/DDBJ databases">
        <authorList>
            <person name="Gonzalez-Pimentel J.L."/>
        </authorList>
    </citation>
    <scope>NUCLEOTIDE SEQUENCE [LARGE SCALE GENOMIC DNA]</scope>
    <source>
        <strain evidence="1 2">JCM 31289</strain>
    </source>
</reference>
<protein>
    <recommendedName>
        <fullName evidence="3">DUF892 family protein</fullName>
    </recommendedName>
</protein>
<organism evidence="1 2">
    <name type="scientific">Streptomyces palmae</name>
    <dbReference type="NCBI Taxonomy" id="1701085"/>
    <lineage>
        <taxon>Bacteria</taxon>
        <taxon>Bacillati</taxon>
        <taxon>Actinomycetota</taxon>
        <taxon>Actinomycetes</taxon>
        <taxon>Kitasatosporales</taxon>
        <taxon>Streptomycetaceae</taxon>
        <taxon>Streptomyces</taxon>
    </lineage>
</organism>
<comment type="caution">
    <text evidence="1">The sequence shown here is derived from an EMBL/GenBank/DDBJ whole genome shotgun (WGS) entry which is preliminary data.</text>
</comment>
<name>A0A4Z0GWX1_9ACTN</name>
<keyword evidence="2" id="KW-1185">Reference proteome</keyword>
<dbReference type="RefSeq" id="WP_135340651.1">
    <property type="nucleotide sequence ID" value="NZ_JBHLTX010000013.1"/>
</dbReference>
<dbReference type="OrthoDB" id="669978at2"/>
<evidence type="ECO:0000313" key="2">
    <source>
        <dbReference type="Proteomes" id="UP000297948"/>
    </source>
</evidence>
<evidence type="ECO:0000313" key="1">
    <source>
        <dbReference type="EMBL" id="TGB01534.1"/>
    </source>
</evidence>
<dbReference type="Proteomes" id="UP000297948">
    <property type="component" value="Unassembled WGS sequence"/>
</dbReference>
<sequence>MNRIGTLFADLHHTETALAGEFRGTAERHPGDHGTHRVCRALAQQCEQHTTALHTLAQPYGVDLAEARSPGLLETALGAVRHAGQALRPGHQGSGLSLLHDLRRLYQLGQRGSLEWTMLAQAARALRDQDLLGQVTALHRETLGQLKWIRTRVSETAPQILAVDHPQGP</sequence>
<dbReference type="EMBL" id="SRID01000220">
    <property type="protein sequence ID" value="TGB01534.1"/>
    <property type="molecule type" value="Genomic_DNA"/>
</dbReference>
<dbReference type="AlphaFoldDB" id="A0A4Z0GWX1"/>
<proteinExistence type="predicted"/>
<accession>A0A4Z0GWX1</accession>
<gene>
    <name evidence="1" type="ORF">E4099_21045</name>
</gene>
<evidence type="ECO:0008006" key="3">
    <source>
        <dbReference type="Google" id="ProtNLM"/>
    </source>
</evidence>